<evidence type="ECO:0000259" key="1">
    <source>
        <dbReference type="Pfam" id="PF18199"/>
    </source>
</evidence>
<reference evidence="2" key="2">
    <citation type="submission" date="2025-09" db="UniProtKB">
        <authorList>
            <consortium name="Ensembl"/>
        </authorList>
    </citation>
    <scope>IDENTIFICATION</scope>
</reference>
<protein>
    <recommendedName>
        <fullName evidence="1">Dynein heavy chain C-terminal domain-containing protein</fullName>
    </recommendedName>
</protein>
<dbReference type="AlphaFoldDB" id="S4RGX4"/>
<dbReference type="HOGENOM" id="CLU_2412694_0_0_1"/>
<dbReference type="Gene3D" id="3.10.490.20">
    <property type="match status" value="1"/>
</dbReference>
<accession>S4RGX4</accession>
<dbReference type="FunFam" id="3.10.490.20:FF:000004">
    <property type="entry name" value="Cytoplasmic dynein heavy chain 2"/>
    <property type="match status" value="1"/>
</dbReference>
<proteinExistence type="predicted"/>
<name>S4RGX4_PETMA</name>
<sequence>MCGGWCAGLKLQGATYSDNKLSLSHTISTELPLTALHWAKLTDVEKLTTTVTLPVYLNFTRADLIFTVDLEISGHEDARRFYERGVALLCAE</sequence>
<feature type="domain" description="Dynein heavy chain C-terminal" evidence="1">
    <location>
        <begin position="5"/>
        <end position="90"/>
    </location>
</feature>
<organism evidence="2">
    <name type="scientific">Petromyzon marinus</name>
    <name type="common">Sea lamprey</name>
    <dbReference type="NCBI Taxonomy" id="7757"/>
    <lineage>
        <taxon>Eukaryota</taxon>
        <taxon>Metazoa</taxon>
        <taxon>Chordata</taxon>
        <taxon>Craniata</taxon>
        <taxon>Vertebrata</taxon>
        <taxon>Cyclostomata</taxon>
        <taxon>Hyperoartia</taxon>
        <taxon>Petromyzontiformes</taxon>
        <taxon>Petromyzontidae</taxon>
        <taxon>Petromyzon</taxon>
    </lineage>
</organism>
<dbReference type="STRING" id="7757.ENSPMAP00000004456"/>
<dbReference type="Ensembl" id="ENSPMAT00000004473.1">
    <property type="protein sequence ID" value="ENSPMAP00000004456.1"/>
    <property type="gene ID" value="ENSPMAG00000004078.1"/>
</dbReference>
<dbReference type="Pfam" id="PF18199">
    <property type="entry name" value="Dynein_C"/>
    <property type="match status" value="1"/>
</dbReference>
<dbReference type="InterPro" id="IPR041228">
    <property type="entry name" value="Dynein_C"/>
</dbReference>
<evidence type="ECO:0000313" key="2">
    <source>
        <dbReference type="Ensembl" id="ENSPMAP00000004456.1"/>
    </source>
</evidence>
<dbReference type="InterPro" id="IPR043160">
    <property type="entry name" value="Dynein_C_barrel"/>
</dbReference>
<reference evidence="2" key="1">
    <citation type="submission" date="2025-08" db="UniProtKB">
        <authorList>
            <consortium name="Ensembl"/>
        </authorList>
    </citation>
    <scope>IDENTIFICATION</scope>
</reference>